<dbReference type="PRINTS" id="PR00081">
    <property type="entry name" value="GDHRDH"/>
</dbReference>
<evidence type="ECO:0000256" key="1">
    <source>
        <dbReference type="ARBA" id="ARBA00004240"/>
    </source>
</evidence>
<dbReference type="InterPro" id="IPR002347">
    <property type="entry name" value="SDR_fam"/>
</dbReference>
<dbReference type="AlphaFoldDB" id="F4QEF2"/>
<evidence type="ECO:0000313" key="8">
    <source>
        <dbReference type="Proteomes" id="UP000007797"/>
    </source>
</evidence>
<dbReference type="Gene3D" id="3.40.50.720">
    <property type="entry name" value="NAD(P)-binding Rossmann-like Domain"/>
    <property type="match status" value="1"/>
</dbReference>
<feature type="transmembrane region" description="Helical" evidence="6">
    <location>
        <begin position="7"/>
        <end position="28"/>
    </location>
</feature>
<evidence type="ECO:0000256" key="4">
    <source>
        <dbReference type="ARBA" id="ARBA00023002"/>
    </source>
</evidence>
<dbReference type="GO" id="GO:0016491">
    <property type="term" value="F:oxidoreductase activity"/>
    <property type="evidence" value="ECO:0007669"/>
    <property type="project" value="UniProtKB-KW"/>
</dbReference>
<dbReference type="FunFam" id="3.40.50.720:FF:000137">
    <property type="entry name" value="Hydroxysteroid (17-beta) dehydrogenase 3"/>
    <property type="match status" value="1"/>
</dbReference>
<dbReference type="STRING" id="1054147.F4QEF2"/>
<dbReference type="PRINTS" id="PR00080">
    <property type="entry name" value="SDRFAMILY"/>
</dbReference>
<dbReference type="PANTHER" id="PTHR43899">
    <property type="entry name" value="RH59310P"/>
    <property type="match status" value="1"/>
</dbReference>
<dbReference type="RefSeq" id="XP_004349964.1">
    <property type="nucleotide sequence ID" value="XM_004349914.1"/>
</dbReference>
<sequence length="306" mass="34018">MISIIDIGTLIGLAFIAVHLYKFLNFVYASTIRPSTNLKKYGDWAVVTGATDGIGKAYAYEFAKRGMNIVLISRSQDKLNDEAQKIQSKYPKIQTKTVAFDFNTSDDSKYESLYKQHLSQVDIGVLVNNVGISYDHPMYLEELSVDRINALVNMNVKSMIALTRLVVPSMITKKRGAIINLSSISGMSPIPFLSVYSGTKAFVHRFSNSLSVELADKGIFVQCVAPGIVVSNMSKVRKPSLFVPLPEAYARSAISTIGYERTTSGYWAHKIQTYLITSLPSIVSDKVMYDMHASQRKRALSKKKSQ</sequence>
<evidence type="ECO:0000313" key="7">
    <source>
        <dbReference type="EMBL" id="EGG13265.1"/>
    </source>
</evidence>
<organism evidence="7 8">
    <name type="scientific">Cavenderia fasciculata</name>
    <name type="common">Slime mold</name>
    <name type="synonym">Dictyostelium fasciculatum</name>
    <dbReference type="NCBI Taxonomy" id="261658"/>
    <lineage>
        <taxon>Eukaryota</taxon>
        <taxon>Amoebozoa</taxon>
        <taxon>Evosea</taxon>
        <taxon>Eumycetozoa</taxon>
        <taxon>Dictyostelia</taxon>
        <taxon>Acytosteliales</taxon>
        <taxon>Cavenderiaceae</taxon>
        <taxon>Cavenderia</taxon>
    </lineage>
</organism>
<keyword evidence="3" id="KW-0521">NADP</keyword>
<dbReference type="EMBL" id="GL883029">
    <property type="protein sequence ID" value="EGG13265.1"/>
    <property type="molecule type" value="Genomic_DNA"/>
</dbReference>
<reference evidence="8" key="1">
    <citation type="journal article" date="2011" name="Genome Res.">
        <title>Phylogeny-wide analysis of social amoeba genomes highlights ancient origins for complex intercellular communication.</title>
        <authorList>
            <person name="Heidel A.J."/>
            <person name="Lawal H.M."/>
            <person name="Felder M."/>
            <person name="Schilde C."/>
            <person name="Helps N.R."/>
            <person name="Tunggal B."/>
            <person name="Rivero F."/>
            <person name="John U."/>
            <person name="Schleicher M."/>
            <person name="Eichinger L."/>
            <person name="Platzer M."/>
            <person name="Noegel A.A."/>
            <person name="Schaap P."/>
            <person name="Gloeckner G."/>
        </authorList>
    </citation>
    <scope>NUCLEOTIDE SEQUENCE [LARGE SCALE GENOMIC DNA]</scope>
    <source>
        <strain evidence="8">SH3</strain>
    </source>
</reference>
<dbReference type="GeneID" id="14866233"/>
<dbReference type="InterPro" id="IPR036291">
    <property type="entry name" value="NAD(P)-bd_dom_sf"/>
</dbReference>
<dbReference type="PANTHER" id="PTHR43899:SF13">
    <property type="entry name" value="RH59310P"/>
    <property type="match status" value="1"/>
</dbReference>
<dbReference type="InterPro" id="IPR051019">
    <property type="entry name" value="VLCFA-Steroid_DH"/>
</dbReference>
<dbReference type="SUPFAM" id="SSF51735">
    <property type="entry name" value="NAD(P)-binding Rossmann-fold domains"/>
    <property type="match status" value="1"/>
</dbReference>
<gene>
    <name evidence="7" type="ORF">DFA_11026</name>
</gene>
<dbReference type="GO" id="GO:0005783">
    <property type="term" value="C:endoplasmic reticulum"/>
    <property type="evidence" value="ECO:0007669"/>
    <property type="project" value="UniProtKB-SubCell"/>
</dbReference>
<dbReference type="Proteomes" id="UP000007797">
    <property type="component" value="Unassembled WGS sequence"/>
</dbReference>
<dbReference type="KEGG" id="dfa:DFA_11026"/>
<name>F4QEF2_CACFS</name>
<dbReference type="OMA" id="LVAPGMM"/>
<accession>F4QEF2</accession>
<evidence type="ECO:0000256" key="3">
    <source>
        <dbReference type="ARBA" id="ARBA00022857"/>
    </source>
</evidence>
<dbReference type="OrthoDB" id="5545019at2759"/>
<keyword evidence="4" id="KW-0560">Oxidoreductase</keyword>
<keyword evidence="8" id="KW-1185">Reference proteome</keyword>
<dbReference type="Pfam" id="PF00106">
    <property type="entry name" value="adh_short"/>
    <property type="match status" value="1"/>
</dbReference>
<evidence type="ECO:0000256" key="5">
    <source>
        <dbReference type="RuleBase" id="RU000363"/>
    </source>
</evidence>
<evidence type="ECO:0000256" key="2">
    <source>
        <dbReference type="ARBA" id="ARBA00006484"/>
    </source>
</evidence>
<protein>
    <submittedName>
        <fullName evidence="7">Steroid dehydrogenase</fullName>
    </submittedName>
</protein>
<evidence type="ECO:0000256" key="6">
    <source>
        <dbReference type="SAM" id="Phobius"/>
    </source>
</evidence>
<dbReference type="InterPro" id="IPR020904">
    <property type="entry name" value="Sc_DH/Rdtase_CS"/>
</dbReference>
<dbReference type="PROSITE" id="PS00061">
    <property type="entry name" value="ADH_SHORT"/>
    <property type="match status" value="1"/>
</dbReference>
<keyword evidence="6" id="KW-0472">Membrane</keyword>
<keyword evidence="6" id="KW-0812">Transmembrane</keyword>
<dbReference type="CDD" id="cd05356">
    <property type="entry name" value="17beta-HSD1_like_SDR_c"/>
    <property type="match status" value="1"/>
</dbReference>
<comment type="similarity">
    <text evidence="2 5">Belongs to the short-chain dehydrogenases/reductases (SDR) family.</text>
</comment>
<keyword evidence="6" id="KW-1133">Transmembrane helix</keyword>
<comment type="subcellular location">
    <subcellularLocation>
        <location evidence="1">Endoplasmic reticulum</location>
    </subcellularLocation>
</comment>
<proteinExistence type="inferred from homology"/>
<dbReference type="PIRSF" id="PIRSF000126">
    <property type="entry name" value="11-beta-HSD1"/>
    <property type="match status" value="1"/>
</dbReference>